<sequence length="60" mass="6936">MTNADRIRSMTDEELADMIMNIEDICLIDFMCHVDCEGKVCSECINEHPDLVEWLQSEAE</sequence>
<evidence type="ECO:0000313" key="1">
    <source>
        <dbReference type="EMBL" id="MBC5685576.1"/>
    </source>
</evidence>
<comment type="caution">
    <text evidence="1">The sequence shown here is derived from an EMBL/GenBank/DDBJ whole genome shotgun (WGS) entry which is preliminary data.</text>
</comment>
<organism evidence="1 2">
    <name type="scientific">Roseburia lenta</name>
    <dbReference type="NCBI Taxonomy" id="2763061"/>
    <lineage>
        <taxon>Bacteria</taxon>
        <taxon>Bacillati</taxon>
        <taxon>Bacillota</taxon>
        <taxon>Clostridia</taxon>
        <taxon>Lachnospirales</taxon>
        <taxon>Lachnospiraceae</taxon>
        <taxon>Roseburia</taxon>
    </lineage>
</organism>
<name>A0ABR7GFK6_9FIRM</name>
<accession>A0ABR7GFK6</accession>
<proteinExistence type="predicted"/>
<gene>
    <name evidence="1" type="ORF">H8R94_02920</name>
</gene>
<keyword evidence="2" id="KW-1185">Reference proteome</keyword>
<evidence type="ECO:0000313" key="2">
    <source>
        <dbReference type="Proteomes" id="UP000643810"/>
    </source>
</evidence>
<protein>
    <submittedName>
        <fullName evidence="1">Uncharacterized protein</fullName>
    </submittedName>
</protein>
<reference evidence="1 2" key="1">
    <citation type="submission" date="2020-08" db="EMBL/GenBank/DDBJ databases">
        <title>Genome public.</title>
        <authorList>
            <person name="Liu C."/>
            <person name="Sun Q."/>
        </authorList>
    </citation>
    <scope>NUCLEOTIDE SEQUENCE [LARGE SCALE GENOMIC DNA]</scope>
    <source>
        <strain evidence="1 2">NSJ-9</strain>
    </source>
</reference>
<dbReference type="EMBL" id="JACOPG010000001">
    <property type="protein sequence ID" value="MBC5685576.1"/>
    <property type="molecule type" value="Genomic_DNA"/>
</dbReference>
<dbReference type="RefSeq" id="WP_186853830.1">
    <property type="nucleotide sequence ID" value="NZ_JACOPG010000001.1"/>
</dbReference>
<dbReference type="Proteomes" id="UP000643810">
    <property type="component" value="Unassembled WGS sequence"/>
</dbReference>